<dbReference type="HOGENOM" id="CLU_085065_1_0_10"/>
<dbReference type="RefSeq" id="WP_007573238.1">
    <property type="nucleotide sequence ID" value="NZ_BPTS01000001.1"/>
</dbReference>
<evidence type="ECO:0000313" key="1">
    <source>
        <dbReference type="EMBL" id="EGN56235.1"/>
    </source>
</evidence>
<dbReference type="eggNOG" id="ENOG502Z7I5">
    <property type="taxonomic scope" value="Bacteria"/>
</dbReference>
<evidence type="ECO:0000313" key="2">
    <source>
        <dbReference type="Proteomes" id="UP000002772"/>
    </source>
</evidence>
<keyword evidence="2" id="KW-1185">Reference proteome</keyword>
<dbReference type="InterPro" id="IPR025632">
    <property type="entry name" value="DUF4290"/>
</dbReference>
<evidence type="ECO:0008006" key="3">
    <source>
        <dbReference type="Google" id="ProtNLM"/>
    </source>
</evidence>
<name>F8N6M0_9BACT</name>
<organism evidence="1 2">
    <name type="scientific">Hallella multisaccharivorax DSM 17128</name>
    <dbReference type="NCBI Taxonomy" id="688246"/>
    <lineage>
        <taxon>Bacteria</taxon>
        <taxon>Pseudomonadati</taxon>
        <taxon>Bacteroidota</taxon>
        <taxon>Bacteroidia</taxon>
        <taxon>Bacteroidales</taxon>
        <taxon>Prevotellaceae</taxon>
        <taxon>Hallella</taxon>
    </lineage>
</organism>
<reference evidence="2" key="1">
    <citation type="journal article" date="2011" name="Stand. Genomic Sci.">
        <title>Non-contiguous finished genome sequence of the opportunistic oral pathogen Prevotella multisaccharivorax type strain (PPPA20).</title>
        <authorList>
            <person name="Pati A."/>
            <person name="Gronow S."/>
            <person name="Lu M."/>
            <person name="Lapidus A."/>
            <person name="Nolan M."/>
            <person name="Lucas S."/>
            <person name="Hammon N."/>
            <person name="Deshpande S."/>
            <person name="Cheng J.F."/>
            <person name="Tapia R."/>
            <person name="Han C."/>
            <person name="Goodwin L."/>
            <person name="Pitluck S."/>
            <person name="Liolios K."/>
            <person name="Pagani I."/>
            <person name="Mavromatis K."/>
            <person name="Mikhailova N."/>
            <person name="Huntemann M."/>
            <person name="Chen A."/>
            <person name="Palaniappan K."/>
            <person name="Land M."/>
            <person name="Hauser L."/>
            <person name="Detter J.C."/>
            <person name="Brambilla E.M."/>
            <person name="Rohde M."/>
            <person name="Goker M."/>
            <person name="Woyke T."/>
            <person name="Bristow J."/>
            <person name="Eisen J.A."/>
            <person name="Markowitz V."/>
            <person name="Hugenholtz P."/>
            <person name="Kyrpides N.C."/>
            <person name="Klenk H.P."/>
            <person name="Ivanova N."/>
        </authorList>
    </citation>
    <scope>NUCLEOTIDE SEQUENCE [LARGE SCALE GENOMIC DNA]</scope>
    <source>
        <strain evidence="2">DSM 17128</strain>
    </source>
</reference>
<gene>
    <name evidence="1" type="ORF">Premu_0774</name>
</gene>
<dbReference type="Pfam" id="PF14123">
    <property type="entry name" value="DUF4290"/>
    <property type="match status" value="1"/>
</dbReference>
<dbReference type="EMBL" id="GL945017">
    <property type="protein sequence ID" value="EGN56235.1"/>
    <property type="molecule type" value="Genomic_DNA"/>
</dbReference>
<dbReference type="STRING" id="688246.Premu_0774"/>
<dbReference type="OrthoDB" id="1466969at2"/>
<dbReference type="AlphaFoldDB" id="F8N6M0"/>
<accession>F8N6M0</accession>
<sequence length="204" mass="23743">MNIPGLDYNTQREKLVLPEYGREIQKMVNHCMTIPDREERLRCAYTIIDTMELVSPQVLQTDNYRQKLWDQLALISDFKLDIDWPVDVSKVKVMSEKPQPIHYEMSDIPARHYGKLVFELFAKLKTMEPGKERDQLAAITANQMKRDLMQWGHGLSDDEKVADDLARFTDGKIQLDLSHFKFERVDMRGMASVNNGGGKKRKKK</sequence>
<dbReference type="Proteomes" id="UP000002772">
    <property type="component" value="Unassembled WGS sequence"/>
</dbReference>
<proteinExistence type="predicted"/>
<protein>
    <recommendedName>
        <fullName evidence="3">DUF4290 domain-containing protein</fullName>
    </recommendedName>
</protein>